<feature type="region of interest" description="Disordered" evidence="1">
    <location>
        <begin position="1"/>
        <end position="55"/>
    </location>
</feature>
<dbReference type="EMBL" id="MCGT01000002">
    <property type="protein sequence ID" value="ORX61877.1"/>
    <property type="molecule type" value="Genomic_DNA"/>
</dbReference>
<dbReference type="GO" id="GO:0030687">
    <property type="term" value="C:preribosome, large subunit precursor"/>
    <property type="evidence" value="ECO:0007669"/>
    <property type="project" value="EnsemblFungi"/>
</dbReference>
<protein>
    <submittedName>
        <fullName evidence="3">Brix-domain-containing protein</fullName>
    </submittedName>
</protein>
<dbReference type="Pfam" id="PF04427">
    <property type="entry name" value="Brix"/>
    <property type="match status" value="1"/>
</dbReference>
<dbReference type="SMART" id="SM00879">
    <property type="entry name" value="Brix"/>
    <property type="match status" value="1"/>
</dbReference>
<dbReference type="GO" id="GO:0000055">
    <property type="term" value="P:ribosomal large subunit export from nucleus"/>
    <property type="evidence" value="ECO:0007669"/>
    <property type="project" value="EnsemblFungi"/>
</dbReference>
<accession>A0A1X2GV04</accession>
<dbReference type="PROSITE" id="PS50833">
    <property type="entry name" value="BRIX"/>
    <property type="match status" value="1"/>
</dbReference>
<name>A0A1X2GV04_9FUNG</name>
<dbReference type="GO" id="GO:0042134">
    <property type="term" value="F:rRNA primary transcript binding"/>
    <property type="evidence" value="ECO:0007669"/>
    <property type="project" value="EnsemblFungi"/>
</dbReference>
<feature type="compositionally biased region" description="Basic and acidic residues" evidence="1">
    <location>
        <begin position="11"/>
        <end position="27"/>
    </location>
</feature>
<dbReference type="InterPro" id="IPR007109">
    <property type="entry name" value="Brix"/>
</dbReference>
<dbReference type="FunFam" id="3.40.50.10480:FF:000002">
    <property type="entry name" value="Ribosome production factor 1"/>
    <property type="match status" value="1"/>
</dbReference>
<evidence type="ECO:0000259" key="2">
    <source>
        <dbReference type="PROSITE" id="PS50833"/>
    </source>
</evidence>
<dbReference type="Gene3D" id="3.40.50.10480">
    <property type="entry name" value="Probable brix-domain ribosomal biogenesis protein"/>
    <property type="match status" value="1"/>
</dbReference>
<dbReference type="STRING" id="101127.A0A1X2GV04"/>
<dbReference type="PANTHER" id="PTHR22734">
    <property type="entry name" value="U3 SMALL NUCLEOLAR RIBONUCLEOPROTEIN PROTEIN IMP4"/>
    <property type="match status" value="1"/>
</dbReference>
<dbReference type="GO" id="GO:0000463">
    <property type="term" value="P:maturation of LSU-rRNA from tricistronic rRNA transcript (SSU-rRNA, 5.8S rRNA, LSU-rRNA)"/>
    <property type="evidence" value="ECO:0007669"/>
    <property type="project" value="EnsemblFungi"/>
</dbReference>
<dbReference type="PANTHER" id="PTHR22734:SF3">
    <property type="entry name" value="RIBOSOME PRODUCTION FACTOR 1"/>
    <property type="match status" value="1"/>
</dbReference>
<evidence type="ECO:0000313" key="3">
    <source>
        <dbReference type="EMBL" id="ORX61877.1"/>
    </source>
</evidence>
<dbReference type="Proteomes" id="UP000242146">
    <property type="component" value="Unassembled WGS sequence"/>
</dbReference>
<dbReference type="GO" id="GO:0005730">
    <property type="term" value="C:nucleolus"/>
    <property type="evidence" value="ECO:0007669"/>
    <property type="project" value="EnsemblFungi"/>
</dbReference>
<evidence type="ECO:0000256" key="1">
    <source>
        <dbReference type="SAM" id="MobiDB-lite"/>
    </source>
</evidence>
<feature type="compositionally biased region" description="Basic and acidic residues" evidence="1">
    <location>
        <begin position="36"/>
        <end position="55"/>
    </location>
</feature>
<evidence type="ECO:0000313" key="4">
    <source>
        <dbReference type="Proteomes" id="UP000242146"/>
    </source>
</evidence>
<feature type="domain" description="Brix" evidence="2">
    <location>
        <begin position="98"/>
        <end position="281"/>
    </location>
</feature>
<dbReference type="GO" id="GO:0000466">
    <property type="term" value="P:maturation of 5.8S rRNA from tricistronic rRNA transcript (SSU-rRNA, 5.8S rRNA, LSU-rRNA)"/>
    <property type="evidence" value="ECO:0007669"/>
    <property type="project" value="EnsemblFungi"/>
</dbReference>
<sequence length="303" mass="35495">MPKVPVLPSDIKNKQKRENLYHKLKAEKAKKKLERRKQLAKDEAKNPELKEKRLRENVPRTLENTREHDDTMVDAEDEEVAEDIASDELASYFSGKTPKIVVTTSKKCTKVTYDFCAELISMMPNAQFEKRGAKHELRQIIKIANEQEFTDLIVVNEDHKQPNGITLIHLPEGPSAYFKLSNFIPASRITDHGAVTAHFPEIILNNFNTRLGHTIGRMFQALFPQVPEFQGRQAITFHNQRDFIFVRRHRYVFRDTDRVGLQELGPKFTLKLKWLQKGVYDRNGEYEWLFKPELETSRRRFFL</sequence>
<dbReference type="SUPFAM" id="SSF52954">
    <property type="entry name" value="Class II aaRS ABD-related"/>
    <property type="match status" value="1"/>
</dbReference>
<organism evidence="3 4">
    <name type="scientific">Hesseltinella vesiculosa</name>
    <dbReference type="NCBI Taxonomy" id="101127"/>
    <lineage>
        <taxon>Eukaryota</taxon>
        <taxon>Fungi</taxon>
        <taxon>Fungi incertae sedis</taxon>
        <taxon>Mucoromycota</taxon>
        <taxon>Mucoromycotina</taxon>
        <taxon>Mucoromycetes</taxon>
        <taxon>Mucorales</taxon>
        <taxon>Cunninghamellaceae</taxon>
        <taxon>Hesseltinella</taxon>
    </lineage>
</organism>
<keyword evidence="4" id="KW-1185">Reference proteome</keyword>
<gene>
    <name evidence="3" type="ORF">DM01DRAFT_1331348</name>
</gene>
<comment type="caution">
    <text evidence="3">The sequence shown here is derived from an EMBL/GenBank/DDBJ whole genome shotgun (WGS) entry which is preliminary data.</text>
</comment>
<dbReference type="OrthoDB" id="264354at2759"/>
<reference evidence="3 4" key="1">
    <citation type="submission" date="2016-07" db="EMBL/GenBank/DDBJ databases">
        <title>Pervasive Adenine N6-methylation of Active Genes in Fungi.</title>
        <authorList>
            <consortium name="DOE Joint Genome Institute"/>
            <person name="Mondo S.J."/>
            <person name="Dannebaum R.O."/>
            <person name="Kuo R.C."/>
            <person name="Labutti K."/>
            <person name="Haridas S."/>
            <person name="Kuo A."/>
            <person name="Salamov A."/>
            <person name="Ahrendt S.R."/>
            <person name="Lipzen A."/>
            <person name="Sullivan W."/>
            <person name="Andreopoulos W.B."/>
            <person name="Clum A."/>
            <person name="Lindquist E."/>
            <person name="Daum C."/>
            <person name="Ramamoorthy G.K."/>
            <person name="Gryganskyi A."/>
            <person name="Culley D."/>
            <person name="Magnuson J.K."/>
            <person name="James T.Y."/>
            <person name="O'Malley M.A."/>
            <person name="Stajich J.E."/>
            <person name="Spatafora J.W."/>
            <person name="Visel A."/>
            <person name="Grigoriev I.V."/>
        </authorList>
    </citation>
    <scope>NUCLEOTIDE SEQUENCE [LARGE SCALE GENOMIC DNA]</scope>
    <source>
        <strain evidence="3 4">NRRL 3301</strain>
    </source>
</reference>
<proteinExistence type="predicted"/>
<dbReference type="InterPro" id="IPR044281">
    <property type="entry name" value="IMP4/RPF1"/>
</dbReference>
<dbReference type="AlphaFoldDB" id="A0A1X2GV04"/>